<evidence type="ECO:0000313" key="2">
    <source>
        <dbReference type="Proteomes" id="UP000074914"/>
    </source>
</evidence>
<keyword evidence="2" id="KW-1185">Reference proteome</keyword>
<accession>A0ABN4MK51</accession>
<sequence length="52" mass="5626">MVWTSGVVAAVAGCMPPNIETTLKSRVAREGMKFMKILIMHAKHAIAKLSSI</sequence>
<proteinExistence type="predicted"/>
<protein>
    <recommendedName>
        <fullName evidence="3">Lipoprotein</fullName>
    </recommendedName>
</protein>
<gene>
    <name evidence="1" type="ORF">CPter291_5303</name>
</gene>
<dbReference type="Proteomes" id="UP000074914">
    <property type="component" value="Chromosome"/>
</dbReference>
<name>A0ABN4MK51_9BURK</name>
<evidence type="ECO:0008006" key="3">
    <source>
        <dbReference type="Google" id="ProtNLM"/>
    </source>
</evidence>
<dbReference type="EMBL" id="CP013236">
    <property type="protein sequence ID" value="AMP17513.1"/>
    <property type="molecule type" value="Genomic_DNA"/>
</dbReference>
<reference evidence="1 2" key="1">
    <citation type="submission" date="2015-11" db="EMBL/GenBank/DDBJ databases">
        <title>Exploring the genomic traits of fungus-feeding bacterial genus Collimonas.</title>
        <authorList>
            <person name="Song C."/>
            <person name="Schmidt R."/>
            <person name="de Jager V."/>
            <person name="Krzyzanowska D."/>
            <person name="Jongedijk E."/>
            <person name="Cankar K."/>
            <person name="Beekwilder J."/>
            <person name="van Veen A."/>
            <person name="de Boer W."/>
            <person name="van Veen J.A."/>
            <person name="Garbeva P."/>
        </authorList>
    </citation>
    <scope>NUCLEOTIDE SEQUENCE [LARGE SCALE GENOMIC DNA]</scope>
    <source>
        <strain evidence="1 2">Ter291</strain>
    </source>
</reference>
<organism evidence="1 2">
    <name type="scientific">Collimonas pratensis</name>
    <dbReference type="NCBI Taxonomy" id="279113"/>
    <lineage>
        <taxon>Bacteria</taxon>
        <taxon>Pseudomonadati</taxon>
        <taxon>Pseudomonadota</taxon>
        <taxon>Betaproteobacteria</taxon>
        <taxon>Burkholderiales</taxon>
        <taxon>Oxalobacteraceae</taxon>
        <taxon>Collimonas</taxon>
    </lineage>
</organism>
<evidence type="ECO:0000313" key="1">
    <source>
        <dbReference type="EMBL" id="AMP17513.1"/>
    </source>
</evidence>